<protein>
    <submittedName>
        <fullName evidence="2">ZBT40 protein</fullName>
    </submittedName>
</protein>
<feature type="non-terminal residue" evidence="2">
    <location>
        <position position="109"/>
    </location>
</feature>
<organism evidence="2 3">
    <name type="scientific">Indicator maculatus</name>
    <name type="common">spotted honeyguide</name>
    <dbReference type="NCBI Taxonomy" id="545262"/>
    <lineage>
        <taxon>Eukaryota</taxon>
        <taxon>Metazoa</taxon>
        <taxon>Chordata</taxon>
        <taxon>Craniata</taxon>
        <taxon>Vertebrata</taxon>
        <taxon>Euteleostomi</taxon>
        <taxon>Archelosauria</taxon>
        <taxon>Archosauria</taxon>
        <taxon>Dinosauria</taxon>
        <taxon>Saurischia</taxon>
        <taxon>Theropoda</taxon>
        <taxon>Coelurosauria</taxon>
        <taxon>Aves</taxon>
        <taxon>Neognathae</taxon>
        <taxon>Neoaves</taxon>
        <taxon>Telluraves</taxon>
        <taxon>Coraciimorphae</taxon>
        <taxon>Piciformes</taxon>
        <taxon>Indicatoridae</taxon>
        <taxon>Indicator</taxon>
    </lineage>
</organism>
<dbReference type="OrthoDB" id="9931612at2759"/>
<sequence>VQWPVPLGKHHPSRVLSVFDVAVGHKNLLRDLISCSAQDQAVREVSSQEADSCGDQAEANNLPQSETPDEGNPDLLLRASPCPGPEEAEVSCLGACCGSHLGSQGCGSR</sequence>
<keyword evidence="3" id="KW-1185">Reference proteome</keyword>
<name>A0A7L1G9K2_9PICI</name>
<dbReference type="AlphaFoldDB" id="A0A7L1G9K2"/>
<accession>A0A7L1G9K2</accession>
<evidence type="ECO:0000256" key="1">
    <source>
        <dbReference type="SAM" id="MobiDB-lite"/>
    </source>
</evidence>
<reference evidence="2 3" key="1">
    <citation type="submission" date="2019-09" db="EMBL/GenBank/DDBJ databases">
        <title>Bird 10,000 Genomes (B10K) Project - Family phase.</title>
        <authorList>
            <person name="Zhang G."/>
        </authorList>
    </citation>
    <scope>NUCLEOTIDE SEQUENCE [LARGE SCALE GENOMIC DNA]</scope>
    <source>
        <strain evidence="2">B10K-DU-001-78</strain>
        <tissue evidence="2">Muscle</tissue>
    </source>
</reference>
<comment type="caution">
    <text evidence="2">The sequence shown here is derived from an EMBL/GenBank/DDBJ whole genome shotgun (WGS) entry which is preliminary data.</text>
</comment>
<feature type="region of interest" description="Disordered" evidence="1">
    <location>
        <begin position="46"/>
        <end position="75"/>
    </location>
</feature>
<dbReference type="EMBL" id="VXBD01004224">
    <property type="protein sequence ID" value="NXN09931.1"/>
    <property type="molecule type" value="Genomic_DNA"/>
</dbReference>
<gene>
    <name evidence="2" type="primary">Zbtb40</name>
    <name evidence="2" type="ORF">INDMAC_R15569</name>
</gene>
<dbReference type="Proteomes" id="UP000557230">
    <property type="component" value="Unassembled WGS sequence"/>
</dbReference>
<evidence type="ECO:0000313" key="2">
    <source>
        <dbReference type="EMBL" id="NXN09931.1"/>
    </source>
</evidence>
<proteinExistence type="predicted"/>
<feature type="non-terminal residue" evidence="2">
    <location>
        <position position="1"/>
    </location>
</feature>
<evidence type="ECO:0000313" key="3">
    <source>
        <dbReference type="Proteomes" id="UP000557230"/>
    </source>
</evidence>